<name>A0A3B0WM71_9ZZZZ</name>
<sequence>MAHSTLTLEQLTDVLDVYFDVEFSFIKTEKAAELIVTLPRNTQNFILNLCQRIAATNEELAFQFTLNSIRALESMDQHMVEAWAMTATDNYDRKGLTPAMNVIRDLDNYVHTAHVNACGVVLNEEISVLLPFVQGLSGRKLKIAETDEHHAYTDTETIYLPAIIALLEDSKNNFLIYKASVVFLWAQIQFGTFRVNFDALLNCKNSDTQLKKFFAIESIRLEACIKRELPGLHRDMQNLKQKTAGNKNLTISKNWQSIIEKLSADNASVNDTMHCLSLIDDDFFPDVCCYQGILKIDQVIDVMQKRIEKEKAYFRIALCELAKESLEKNKDDLNNESVSENKIFDVKTKNNTQQNNGTIELELEGELVAIPDHVKKLMTSIIVDFGEIPPEHLHAAGPGEYDLKKYEEEILNPNDVWQGTYHIEGAELYDEWNFKRQHYHKNWCVLRELEITPEYGNFVSNTLEKHKGLLKSLRHTFEILRGEDKLLKRQTYGDDIDIDALVESYGDVKNGMEMTNRLFTKKHKVERNVAVMFMVDMSGSTKGWINEAERESLILLSEVIQILGDRFAIYGFSGVTRTRCELYKIKAFDEEYNDEIKGRIANIQPKDYTRMGVFIRHMTRLFNDIEAPTKLLITLSDGKPDDYDTYRGEYGIEDTRQALYEAHRDGIHSYCITIDEEARDYLPHMYGAANYSVINDVAELPLKVSDIYRRLTT</sequence>
<gene>
    <name evidence="3" type="ORF">MNBD_GAMMA06-789</name>
</gene>
<organism evidence="3">
    <name type="scientific">hydrothermal vent metagenome</name>
    <dbReference type="NCBI Taxonomy" id="652676"/>
    <lineage>
        <taxon>unclassified sequences</taxon>
        <taxon>metagenomes</taxon>
        <taxon>ecological metagenomes</taxon>
    </lineage>
</organism>
<evidence type="ECO:0000259" key="2">
    <source>
        <dbReference type="PROSITE" id="PS50234"/>
    </source>
</evidence>
<dbReference type="InterPro" id="IPR036465">
    <property type="entry name" value="vWFA_dom_sf"/>
</dbReference>
<dbReference type="InterPro" id="IPR002035">
    <property type="entry name" value="VWF_A"/>
</dbReference>
<proteinExistence type="predicted"/>
<feature type="coiled-coil region" evidence="1">
    <location>
        <begin position="316"/>
        <end position="343"/>
    </location>
</feature>
<feature type="domain" description="VWFA" evidence="2">
    <location>
        <begin position="530"/>
        <end position="711"/>
    </location>
</feature>
<dbReference type="AlphaFoldDB" id="A0A3B0WM71"/>
<dbReference type="InterPro" id="IPR051928">
    <property type="entry name" value="NorD/CobT"/>
</dbReference>
<dbReference type="PROSITE" id="PS50234">
    <property type="entry name" value="VWFA"/>
    <property type="match status" value="1"/>
</dbReference>
<reference evidence="3" key="1">
    <citation type="submission" date="2018-06" db="EMBL/GenBank/DDBJ databases">
        <authorList>
            <person name="Zhirakovskaya E."/>
        </authorList>
    </citation>
    <scope>NUCLEOTIDE SEQUENCE</scope>
</reference>
<accession>A0A3B0WM71</accession>
<dbReference type="SUPFAM" id="SSF53300">
    <property type="entry name" value="vWA-like"/>
    <property type="match status" value="1"/>
</dbReference>
<dbReference type="PANTHER" id="PTHR41248">
    <property type="entry name" value="NORD PROTEIN"/>
    <property type="match status" value="1"/>
</dbReference>
<dbReference type="PANTHER" id="PTHR41248:SF1">
    <property type="entry name" value="NORD PROTEIN"/>
    <property type="match status" value="1"/>
</dbReference>
<dbReference type="SMART" id="SM00327">
    <property type="entry name" value="VWA"/>
    <property type="match status" value="1"/>
</dbReference>
<protein>
    <submittedName>
        <fullName evidence="3">Nitric oxide reductase activation protein NorD</fullName>
    </submittedName>
</protein>
<dbReference type="CDD" id="cd01454">
    <property type="entry name" value="vWA_norD_type"/>
    <property type="match status" value="1"/>
</dbReference>
<evidence type="ECO:0000313" key="3">
    <source>
        <dbReference type="EMBL" id="VAW52422.1"/>
    </source>
</evidence>
<dbReference type="Gene3D" id="3.40.50.410">
    <property type="entry name" value="von Willebrand factor, type A domain"/>
    <property type="match status" value="1"/>
</dbReference>
<evidence type="ECO:0000256" key="1">
    <source>
        <dbReference type="SAM" id="Coils"/>
    </source>
</evidence>
<keyword evidence="1" id="KW-0175">Coiled coil</keyword>
<dbReference type="EMBL" id="UOFD01000046">
    <property type="protein sequence ID" value="VAW52422.1"/>
    <property type="molecule type" value="Genomic_DNA"/>
</dbReference>